<dbReference type="EMBL" id="QQBC01000007">
    <property type="protein sequence ID" value="RDI64848.1"/>
    <property type="molecule type" value="Genomic_DNA"/>
</dbReference>
<feature type="transmembrane region" description="Helical" evidence="1">
    <location>
        <begin position="39"/>
        <end position="61"/>
    </location>
</feature>
<keyword evidence="1" id="KW-0812">Transmembrane</keyword>
<name>A0A370I277_9NOCA</name>
<reference evidence="2 3" key="1">
    <citation type="submission" date="2018-07" db="EMBL/GenBank/DDBJ databases">
        <title>Genomic Encyclopedia of Type Strains, Phase IV (KMG-IV): sequencing the most valuable type-strain genomes for metagenomic binning, comparative biology and taxonomic classification.</title>
        <authorList>
            <person name="Goeker M."/>
        </authorList>
    </citation>
    <scope>NUCLEOTIDE SEQUENCE [LARGE SCALE GENOMIC DNA]</scope>
    <source>
        <strain evidence="2 3">DSM 44290</strain>
    </source>
</reference>
<gene>
    <name evidence="2" type="ORF">DFR76_107225</name>
</gene>
<protein>
    <submittedName>
        <fullName evidence="2">Uncharacterized protein</fullName>
    </submittedName>
</protein>
<sequence>MSTERVYRSRTLECGALLGLLAQLAGSIAVELGMLGGAVGVLIGWGVPAWAACGFGLRLAVRCWSPVDTGVVHHRFRIKATALAAATAIVAACSLEPPDDAVVIIVDGPVRDGDGLAE</sequence>
<dbReference type="STRING" id="1210086.GCA_001613105_02352"/>
<keyword evidence="1" id="KW-1133">Transmembrane helix</keyword>
<comment type="caution">
    <text evidence="2">The sequence shown here is derived from an EMBL/GenBank/DDBJ whole genome shotgun (WGS) entry which is preliminary data.</text>
</comment>
<accession>A0A370I277</accession>
<proteinExistence type="predicted"/>
<evidence type="ECO:0000313" key="2">
    <source>
        <dbReference type="EMBL" id="RDI64848.1"/>
    </source>
</evidence>
<dbReference type="Proteomes" id="UP000254869">
    <property type="component" value="Unassembled WGS sequence"/>
</dbReference>
<dbReference type="RefSeq" id="WP_147287990.1">
    <property type="nucleotide sequence ID" value="NZ_QQBC01000007.1"/>
</dbReference>
<evidence type="ECO:0000256" key="1">
    <source>
        <dbReference type="SAM" id="Phobius"/>
    </source>
</evidence>
<dbReference type="AlphaFoldDB" id="A0A370I277"/>
<organism evidence="2 3">
    <name type="scientific">Nocardia pseudobrasiliensis</name>
    <dbReference type="NCBI Taxonomy" id="45979"/>
    <lineage>
        <taxon>Bacteria</taxon>
        <taxon>Bacillati</taxon>
        <taxon>Actinomycetota</taxon>
        <taxon>Actinomycetes</taxon>
        <taxon>Mycobacteriales</taxon>
        <taxon>Nocardiaceae</taxon>
        <taxon>Nocardia</taxon>
    </lineage>
</organism>
<evidence type="ECO:0000313" key="3">
    <source>
        <dbReference type="Proteomes" id="UP000254869"/>
    </source>
</evidence>
<keyword evidence="1" id="KW-0472">Membrane</keyword>
<keyword evidence="3" id="KW-1185">Reference proteome</keyword>